<name>A0ACC2DAT8_DIPCM</name>
<organism evidence="1 2">
    <name type="scientific">Diphasiastrum complanatum</name>
    <name type="common">Issler's clubmoss</name>
    <name type="synonym">Lycopodium complanatum</name>
    <dbReference type="NCBI Taxonomy" id="34168"/>
    <lineage>
        <taxon>Eukaryota</taxon>
        <taxon>Viridiplantae</taxon>
        <taxon>Streptophyta</taxon>
        <taxon>Embryophyta</taxon>
        <taxon>Tracheophyta</taxon>
        <taxon>Lycopodiopsida</taxon>
        <taxon>Lycopodiales</taxon>
        <taxon>Lycopodiaceae</taxon>
        <taxon>Lycopodioideae</taxon>
        <taxon>Diphasiastrum</taxon>
    </lineage>
</organism>
<keyword evidence="2" id="KW-1185">Reference proteome</keyword>
<proteinExistence type="predicted"/>
<protein>
    <submittedName>
        <fullName evidence="1">Uncharacterized protein</fullName>
    </submittedName>
</protein>
<evidence type="ECO:0000313" key="1">
    <source>
        <dbReference type="EMBL" id="KAJ7551411.1"/>
    </source>
</evidence>
<gene>
    <name evidence="1" type="ORF">O6H91_06G014200</name>
</gene>
<reference evidence="2" key="1">
    <citation type="journal article" date="2024" name="Proc. Natl. Acad. Sci. U.S.A.">
        <title>Extraordinary preservation of gene collinearity over three hundred million years revealed in homosporous lycophytes.</title>
        <authorList>
            <person name="Li C."/>
            <person name="Wickell D."/>
            <person name="Kuo L.Y."/>
            <person name="Chen X."/>
            <person name="Nie B."/>
            <person name="Liao X."/>
            <person name="Peng D."/>
            <person name="Ji J."/>
            <person name="Jenkins J."/>
            <person name="Williams M."/>
            <person name="Shu S."/>
            <person name="Plott C."/>
            <person name="Barry K."/>
            <person name="Rajasekar S."/>
            <person name="Grimwood J."/>
            <person name="Han X."/>
            <person name="Sun S."/>
            <person name="Hou Z."/>
            <person name="He W."/>
            <person name="Dai G."/>
            <person name="Sun C."/>
            <person name="Schmutz J."/>
            <person name="Leebens-Mack J.H."/>
            <person name="Li F.W."/>
            <person name="Wang L."/>
        </authorList>
    </citation>
    <scope>NUCLEOTIDE SEQUENCE [LARGE SCALE GENOMIC DNA]</scope>
    <source>
        <strain evidence="2">cv. PW_Plant_1</strain>
    </source>
</reference>
<evidence type="ECO:0000313" key="2">
    <source>
        <dbReference type="Proteomes" id="UP001162992"/>
    </source>
</evidence>
<sequence length="101" mass="11487">MKEAEQANCESDRSLLIREEIGEKQELSKRFTLNAALEYSKEAVQKIPESELASLLDQQSECRHKYSDQGANWIAEYPTDRPGVQGSIAAEQLFLELMHIC</sequence>
<dbReference type="EMBL" id="CM055097">
    <property type="protein sequence ID" value="KAJ7551411.1"/>
    <property type="molecule type" value="Genomic_DNA"/>
</dbReference>
<accession>A0ACC2DAT8</accession>
<comment type="caution">
    <text evidence="1">The sequence shown here is derived from an EMBL/GenBank/DDBJ whole genome shotgun (WGS) entry which is preliminary data.</text>
</comment>
<dbReference type="Proteomes" id="UP001162992">
    <property type="component" value="Chromosome 6"/>
</dbReference>